<evidence type="ECO:0000313" key="6">
    <source>
        <dbReference type="Proteomes" id="UP001195483"/>
    </source>
</evidence>
<keyword evidence="6" id="KW-1185">Reference proteome</keyword>
<dbReference type="Pfam" id="PF01510">
    <property type="entry name" value="Amidase_2"/>
    <property type="match status" value="1"/>
</dbReference>
<evidence type="ECO:0000313" key="5">
    <source>
        <dbReference type="EMBL" id="KAK3590386.1"/>
    </source>
</evidence>
<reference evidence="5" key="2">
    <citation type="journal article" date="2021" name="Genome Biol. Evol.">
        <title>Developing a high-quality reference genome for a parasitic bivalve with doubly uniparental inheritance (Bivalvia: Unionida).</title>
        <authorList>
            <person name="Smith C.H."/>
        </authorList>
    </citation>
    <scope>NUCLEOTIDE SEQUENCE</scope>
    <source>
        <strain evidence="5">CHS0354</strain>
        <tissue evidence="5">Mantle</tissue>
    </source>
</reference>
<dbReference type="InterPro" id="IPR006619">
    <property type="entry name" value="PGRP_domain_met/bac"/>
</dbReference>
<dbReference type="SMART" id="SM00644">
    <property type="entry name" value="Ami_2"/>
    <property type="match status" value="1"/>
</dbReference>
<dbReference type="EMBL" id="JAEAOA010001703">
    <property type="protein sequence ID" value="KAK3590386.1"/>
    <property type="molecule type" value="Genomic_DNA"/>
</dbReference>
<dbReference type="GO" id="GO:0002376">
    <property type="term" value="P:immune system process"/>
    <property type="evidence" value="ECO:0007669"/>
    <property type="project" value="UniProtKB-KW"/>
</dbReference>
<gene>
    <name evidence="5" type="ORF">CHS0354_028495</name>
</gene>
<dbReference type="PANTHER" id="PTHR11022:SF41">
    <property type="entry name" value="PEPTIDOGLYCAN-RECOGNITION PROTEIN LC-RELATED"/>
    <property type="match status" value="1"/>
</dbReference>
<dbReference type="Gene3D" id="3.40.80.10">
    <property type="entry name" value="Peptidoglycan recognition protein-like"/>
    <property type="match status" value="1"/>
</dbReference>
<evidence type="ECO:0000256" key="2">
    <source>
        <dbReference type="ARBA" id="ARBA00022859"/>
    </source>
</evidence>
<comment type="caution">
    <text evidence="5">The sequence shown here is derived from an EMBL/GenBank/DDBJ whole genome shotgun (WGS) entry which is preliminary data.</text>
</comment>
<reference evidence="5" key="1">
    <citation type="journal article" date="2021" name="Genome Biol. Evol.">
        <title>A High-Quality Reference Genome for a Parasitic Bivalve with Doubly Uniparental Inheritance (Bivalvia: Unionida).</title>
        <authorList>
            <person name="Smith C.H."/>
        </authorList>
    </citation>
    <scope>NUCLEOTIDE SEQUENCE</scope>
    <source>
        <strain evidence="5">CHS0354</strain>
    </source>
</reference>
<proteinExistence type="inferred from homology"/>
<dbReference type="SUPFAM" id="SSF55846">
    <property type="entry name" value="N-acetylmuramoyl-L-alanine amidase-like"/>
    <property type="match status" value="1"/>
</dbReference>
<name>A0AAE0VUE4_9BIVA</name>
<dbReference type="Proteomes" id="UP001195483">
    <property type="component" value="Unassembled WGS sequence"/>
</dbReference>
<feature type="domain" description="Peptidoglycan recognition protein family" evidence="4">
    <location>
        <begin position="5"/>
        <end position="114"/>
    </location>
</feature>
<dbReference type="InterPro" id="IPR036505">
    <property type="entry name" value="Amidase/PGRP_sf"/>
</dbReference>
<dbReference type="GO" id="GO:0008270">
    <property type="term" value="F:zinc ion binding"/>
    <property type="evidence" value="ECO:0007669"/>
    <property type="project" value="InterPro"/>
</dbReference>
<sequence>MGNRHLVIPRLNALQELSPTKTITWTLTVNWSDIGYSFLIGEDGNVYEGRGWDAIGAHTLNYNSVGLGFCMIGNFMDHVPNDAALAAVKQMIACGVSNHKISSSYILHGHRDVGQTDCPGNKLYDLIQSWPHYSRHQG</sequence>
<organism evidence="5 6">
    <name type="scientific">Potamilus streckersoni</name>
    <dbReference type="NCBI Taxonomy" id="2493646"/>
    <lineage>
        <taxon>Eukaryota</taxon>
        <taxon>Metazoa</taxon>
        <taxon>Spiralia</taxon>
        <taxon>Lophotrochozoa</taxon>
        <taxon>Mollusca</taxon>
        <taxon>Bivalvia</taxon>
        <taxon>Autobranchia</taxon>
        <taxon>Heteroconchia</taxon>
        <taxon>Palaeoheterodonta</taxon>
        <taxon>Unionida</taxon>
        <taxon>Unionoidea</taxon>
        <taxon>Unionidae</taxon>
        <taxon>Ambleminae</taxon>
        <taxon>Lampsilini</taxon>
        <taxon>Potamilus</taxon>
    </lineage>
</organism>
<accession>A0AAE0VUE4</accession>
<dbReference type="FunFam" id="3.40.80.10:FF:000001">
    <property type="entry name" value="Peptidoglycan recognition protein 1"/>
    <property type="match status" value="1"/>
</dbReference>
<dbReference type="CDD" id="cd06583">
    <property type="entry name" value="PGRP"/>
    <property type="match status" value="1"/>
</dbReference>
<evidence type="ECO:0000259" key="3">
    <source>
        <dbReference type="SMART" id="SM00644"/>
    </source>
</evidence>
<dbReference type="InterPro" id="IPR002502">
    <property type="entry name" value="Amidase_domain"/>
</dbReference>
<comment type="similarity">
    <text evidence="1">Belongs to the N-acetylmuramoyl-L-alanine amidase 2 family.</text>
</comment>
<evidence type="ECO:0000256" key="1">
    <source>
        <dbReference type="ARBA" id="ARBA00007553"/>
    </source>
</evidence>
<feature type="domain" description="N-acetylmuramoyl-L-alanine amidase" evidence="3">
    <location>
        <begin position="1"/>
        <end position="120"/>
    </location>
</feature>
<protein>
    <recommendedName>
        <fullName evidence="7">Peptidoglycan recognition protein</fullName>
    </recommendedName>
</protein>
<dbReference type="AlphaFoldDB" id="A0AAE0VUE4"/>
<dbReference type="PANTHER" id="PTHR11022">
    <property type="entry name" value="PEPTIDOGLYCAN RECOGNITION PROTEIN"/>
    <property type="match status" value="1"/>
</dbReference>
<evidence type="ECO:0000259" key="4">
    <source>
        <dbReference type="SMART" id="SM00701"/>
    </source>
</evidence>
<evidence type="ECO:0008006" key="7">
    <source>
        <dbReference type="Google" id="ProtNLM"/>
    </source>
</evidence>
<reference evidence="5" key="3">
    <citation type="submission" date="2023-05" db="EMBL/GenBank/DDBJ databases">
        <authorList>
            <person name="Smith C.H."/>
        </authorList>
    </citation>
    <scope>NUCLEOTIDE SEQUENCE</scope>
    <source>
        <strain evidence="5">CHS0354</strain>
        <tissue evidence="5">Mantle</tissue>
    </source>
</reference>
<keyword evidence="2" id="KW-0391">Immunity</keyword>
<dbReference type="GO" id="GO:0009253">
    <property type="term" value="P:peptidoglycan catabolic process"/>
    <property type="evidence" value="ECO:0007669"/>
    <property type="project" value="InterPro"/>
</dbReference>
<dbReference type="GO" id="GO:0008745">
    <property type="term" value="F:N-acetylmuramoyl-L-alanine amidase activity"/>
    <property type="evidence" value="ECO:0007669"/>
    <property type="project" value="InterPro"/>
</dbReference>
<dbReference type="SMART" id="SM00701">
    <property type="entry name" value="PGRP"/>
    <property type="match status" value="1"/>
</dbReference>
<dbReference type="InterPro" id="IPR015510">
    <property type="entry name" value="PGRP"/>
</dbReference>